<evidence type="ECO:0000313" key="1">
    <source>
        <dbReference type="EMBL" id="KAJ9648491.1"/>
    </source>
</evidence>
<dbReference type="Proteomes" id="UP001172680">
    <property type="component" value="Unassembled WGS sequence"/>
</dbReference>
<evidence type="ECO:0000313" key="2">
    <source>
        <dbReference type="Proteomes" id="UP001172680"/>
    </source>
</evidence>
<reference evidence="1" key="1">
    <citation type="submission" date="2022-10" db="EMBL/GenBank/DDBJ databases">
        <title>Culturing micro-colonial fungi from biological soil crusts in the Mojave desert and describing Neophaeococcomyces mojavensis, and introducing the new genera and species Taxawa tesnikishii.</title>
        <authorList>
            <person name="Kurbessoian T."/>
            <person name="Stajich J.E."/>
        </authorList>
    </citation>
    <scope>NUCLEOTIDE SEQUENCE</scope>
    <source>
        <strain evidence="1">JES_115</strain>
    </source>
</reference>
<sequence length="128" mass="13298">MPLQDSAPAQPEEQPALNGLTTDIDMKEEPGIETSLPPSTVLPPNPYASTSPSAAQPVQPVQPAQPAPLYDNRSSYYNAGARVSTSGDNSRTAAYTADAPRLADARVSEPARHAVPAGGDEEACDRGA</sequence>
<keyword evidence="2" id="KW-1185">Reference proteome</keyword>
<gene>
    <name evidence="1" type="ORF">H2199_001346</name>
</gene>
<protein>
    <submittedName>
        <fullName evidence="1">Uncharacterized protein</fullName>
    </submittedName>
</protein>
<dbReference type="EMBL" id="JAPDRP010000003">
    <property type="protein sequence ID" value="KAJ9648491.1"/>
    <property type="molecule type" value="Genomic_DNA"/>
</dbReference>
<organism evidence="1 2">
    <name type="scientific">Coniosporium tulheliwenetii</name>
    <dbReference type="NCBI Taxonomy" id="3383036"/>
    <lineage>
        <taxon>Eukaryota</taxon>
        <taxon>Fungi</taxon>
        <taxon>Dikarya</taxon>
        <taxon>Ascomycota</taxon>
        <taxon>Pezizomycotina</taxon>
        <taxon>Dothideomycetes</taxon>
        <taxon>Dothideomycetes incertae sedis</taxon>
        <taxon>Coniosporium</taxon>
    </lineage>
</organism>
<comment type="caution">
    <text evidence="1">The sequence shown here is derived from an EMBL/GenBank/DDBJ whole genome shotgun (WGS) entry which is preliminary data.</text>
</comment>
<proteinExistence type="predicted"/>
<accession>A0ACC2ZLZ6</accession>
<name>A0ACC2ZLZ6_9PEZI</name>